<dbReference type="GO" id="GO:0005788">
    <property type="term" value="C:endoplasmic reticulum lumen"/>
    <property type="evidence" value="ECO:0007669"/>
    <property type="project" value="UniProtKB-SubCell"/>
</dbReference>
<dbReference type="Gene3D" id="3.30.30.30">
    <property type="match status" value="1"/>
</dbReference>
<feature type="compositionally biased region" description="Polar residues" evidence="9">
    <location>
        <begin position="882"/>
        <end position="895"/>
    </location>
</feature>
<reference evidence="10" key="2">
    <citation type="submission" date="2025-09" db="UniProtKB">
        <authorList>
            <consortium name="Ensembl"/>
        </authorList>
    </citation>
    <scope>IDENTIFICATION</scope>
</reference>
<keyword evidence="3" id="KW-0732">Signal</keyword>
<protein>
    <recommendedName>
        <fullName evidence="8">Hypoxia up-regulated protein 1</fullName>
    </recommendedName>
</protein>
<dbReference type="InterPro" id="IPR018181">
    <property type="entry name" value="Heat_shock_70_CS"/>
</dbReference>
<dbReference type="InterPro" id="IPR029048">
    <property type="entry name" value="HSP70_C_sf"/>
</dbReference>
<dbReference type="Ensembl" id="ENSSLUT00000021185.1">
    <property type="protein sequence ID" value="ENSSLUP00000020528.1"/>
    <property type="gene ID" value="ENSSLUG00000005566.1"/>
</dbReference>
<proteinExistence type="inferred from homology"/>
<dbReference type="InterPro" id="IPR013126">
    <property type="entry name" value="Hsp_70_fam"/>
</dbReference>
<evidence type="ECO:0000256" key="6">
    <source>
        <dbReference type="ARBA" id="ARBA00022840"/>
    </source>
</evidence>
<dbReference type="SUPFAM" id="SSF53067">
    <property type="entry name" value="Actin-like ATPase domain"/>
    <property type="match status" value="2"/>
</dbReference>
<evidence type="ECO:0000256" key="1">
    <source>
        <dbReference type="ARBA" id="ARBA00004319"/>
    </source>
</evidence>
<comment type="subcellular location">
    <subcellularLocation>
        <location evidence="1">Endoplasmic reticulum lumen</location>
    </subcellularLocation>
</comment>
<dbReference type="GO" id="GO:0140662">
    <property type="term" value="F:ATP-dependent protein folding chaperone"/>
    <property type="evidence" value="ECO:0007669"/>
    <property type="project" value="InterPro"/>
</dbReference>
<keyword evidence="4" id="KW-0547">Nucleotide-binding</keyword>
<keyword evidence="7" id="KW-0143">Chaperone</keyword>
<dbReference type="CDD" id="cd10230">
    <property type="entry name" value="ASKHA_NBD_HSP70_HYOU1"/>
    <property type="match status" value="1"/>
</dbReference>
<sequence>MVSSSAANQRRLNRFTALRIYTRSIMQLLCTLGFFGVSCLAVTVAVMSVDLGSEWMKTAIVKPGVPMEIVLNNRGGKPPTAVCLKENERLLGDNALGWSVKNPKTVYRHLQSLLGKKHDNLQVELYKKRFPEHQLLEDPVRGTVYFKNSEEMQYTPEELLGMVLNYSRVLAQDFAEQPIKDAVITVPAFFNQAERRAVLQAAQMAGLKVLQLINDNTAVALNYGVFRRKDIDNTVKNMMFYDMGSGSTTATIVTYQTVKTKEYGTQPQLQIRGVGFDRGLGGFEMDLRLRDHLAKLFNEQKKSKKDVRENHRAMAKLLKEAQRLKTVLSANADFMAQVEGLMDDIDFKAKVTRIEFEELCADLFERVPGPVQDALATAEMKLDEIEQVILVGGSTRVPKVQEVLLKAVGKGELGKNINADEAAAMGAVYQAAALSKAFKVKPFLVRDAAVFPIQVEFTRETEEEGIKTLKHNKRILFQRMAPYPQRKVITFNRYNDDFEFYINYGDLSFLSQEDLSVFGSLNLTTVKLSGIGSSFQKHTDAESKGIKAHFNMDESGVLLLDRVSSTLLLNIHTVKPVTASSFLFLGSNIVFLILGMQDEEEVPPESEKNGKDEDVKDTAQKDEGVKDEAQKDEEKQDEAEKSAGEGKSEEGTEEAGSKNDAKVRLVTRNHSSKHFDVKSGERLQDLTDRDLAKQEREKSLNSLEAFIFETQDKLYQEDYQLVVSEGEKEQMSAKLSEASEWMDEHGYDATTKQLREKLSQLRSLCKDMFFRVEERRKWPERLAALDGMLNTSSFFLRSAKLIPEDDQIFTEVELNMLEKVINETMTWKNQTEAEQEKRSPTERPVLLSKDIESKLALLDREVNYLLNKAKFAKPKVKAKAKNSTSSDKSSKANNTTEEKVIPPTEESTDTKTESPEAVQPGEAPPTEESTVHSDSDSQSQPTEETNTGRSAKPVADDAGEL</sequence>
<dbReference type="FunFam" id="3.30.30.30:FF:000004">
    <property type="entry name" value="hypoxia up-regulated protein 1"/>
    <property type="match status" value="1"/>
</dbReference>
<evidence type="ECO:0000256" key="7">
    <source>
        <dbReference type="ARBA" id="ARBA00023186"/>
    </source>
</evidence>
<dbReference type="FunFam" id="2.60.34.10:FF:000009">
    <property type="entry name" value="Hypoxia up-regulated protein 1"/>
    <property type="match status" value="1"/>
</dbReference>
<dbReference type="AlphaFoldDB" id="A0A8D0CWD3"/>
<evidence type="ECO:0000313" key="11">
    <source>
        <dbReference type="Proteomes" id="UP000694568"/>
    </source>
</evidence>
<feature type="region of interest" description="Disordered" evidence="9">
    <location>
        <begin position="601"/>
        <end position="665"/>
    </location>
</feature>
<name>A0A8D0CWD3_SANLU</name>
<dbReference type="FunFam" id="1.20.1270.10:FF:000013">
    <property type="entry name" value="Hypoxia up-regulated protein 1"/>
    <property type="match status" value="1"/>
</dbReference>
<dbReference type="GO" id="GO:0005524">
    <property type="term" value="F:ATP binding"/>
    <property type="evidence" value="ECO:0007669"/>
    <property type="project" value="UniProtKB-KW"/>
</dbReference>
<dbReference type="GO" id="GO:0030968">
    <property type="term" value="P:endoplasmic reticulum unfolded protein response"/>
    <property type="evidence" value="ECO:0007669"/>
    <property type="project" value="TreeGrafter"/>
</dbReference>
<evidence type="ECO:0000256" key="2">
    <source>
        <dbReference type="ARBA" id="ARBA00007381"/>
    </source>
</evidence>
<dbReference type="Gene3D" id="1.20.1270.10">
    <property type="match status" value="1"/>
</dbReference>
<feature type="compositionally biased region" description="Basic and acidic residues" evidence="9">
    <location>
        <begin position="605"/>
        <end position="663"/>
    </location>
</feature>
<evidence type="ECO:0000256" key="3">
    <source>
        <dbReference type="ARBA" id="ARBA00022729"/>
    </source>
</evidence>
<dbReference type="FunFam" id="3.90.640.10:FF:000012">
    <property type="entry name" value="Hypoxia up-regulated protein 1"/>
    <property type="match status" value="1"/>
</dbReference>
<keyword evidence="11" id="KW-1185">Reference proteome</keyword>
<dbReference type="GeneTree" id="ENSGT00940000157686"/>
<dbReference type="InterPro" id="IPR043129">
    <property type="entry name" value="ATPase_NBD"/>
</dbReference>
<dbReference type="PANTHER" id="PTHR45639">
    <property type="entry name" value="HSC70CB, ISOFORM G-RELATED"/>
    <property type="match status" value="1"/>
</dbReference>
<comment type="similarity">
    <text evidence="2">Belongs to the heat shock protein 70 family.</text>
</comment>
<dbReference type="GO" id="GO:0034663">
    <property type="term" value="C:endoplasmic reticulum chaperone complex"/>
    <property type="evidence" value="ECO:0007669"/>
    <property type="project" value="TreeGrafter"/>
</dbReference>
<reference evidence="10" key="1">
    <citation type="submission" date="2025-08" db="UniProtKB">
        <authorList>
            <consortium name="Ensembl"/>
        </authorList>
    </citation>
    <scope>IDENTIFICATION</scope>
</reference>
<evidence type="ECO:0000313" key="10">
    <source>
        <dbReference type="Ensembl" id="ENSSLUP00000020528.1"/>
    </source>
</evidence>
<evidence type="ECO:0000256" key="8">
    <source>
        <dbReference type="ARBA" id="ARBA00040503"/>
    </source>
</evidence>
<dbReference type="InterPro" id="IPR029047">
    <property type="entry name" value="HSP70_peptide-bd_sf"/>
</dbReference>
<feature type="region of interest" description="Disordered" evidence="9">
    <location>
        <begin position="875"/>
        <end position="961"/>
    </location>
</feature>
<dbReference type="PROSITE" id="PS00329">
    <property type="entry name" value="HSP70_2"/>
    <property type="match status" value="1"/>
</dbReference>
<dbReference type="GO" id="GO:1903298">
    <property type="term" value="P:negative regulation of hypoxia-induced intrinsic apoptotic signaling pathway"/>
    <property type="evidence" value="ECO:0007669"/>
    <property type="project" value="TreeGrafter"/>
</dbReference>
<dbReference type="Gene3D" id="3.90.640.10">
    <property type="entry name" value="Actin, Chain A, domain 4"/>
    <property type="match status" value="1"/>
</dbReference>
<accession>A0A8D0CWD3</accession>
<dbReference type="Proteomes" id="UP000694568">
    <property type="component" value="Unplaced"/>
</dbReference>
<dbReference type="Pfam" id="PF00012">
    <property type="entry name" value="HSP70"/>
    <property type="match status" value="1"/>
</dbReference>
<dbReference type="Gene3D" id="2.60.34.10">
    <property type="entry name" value="Substrate Binding Domain Of DNAk, Chain A, domain 1"/>
    <property type="match status" value="1"/>
</dbReference>
<evidence type="ECO:0000256" key="4">
    <source>
        <dbReference type="ARBA" id="ARBA00022741"/>
    </source>
</evidence>
<dbReference type="PROSITE" id="PS01036">
    <property type="entry name" value="HSP70_3"/>
    <property type="match status" value="1"/>
</dbReference>
<dbReference type="Gene3D" id="3.30.420.40">
    <property type="match status" value="2"/>
</dbReference>
<dbReference type="SUPFAM" id="SSF100934">
    <property type="entry name" value="Heat shock protein 70kD (HSP70), C-terminal subdomain"/>
    <property type="match status" value="1"/>
</dbReference>
<evidence type="ECO:0000256" key="5">
    <source>
        <dbReference type="ARBA" id="ARBA00022824"/>
    </source>
</evidence>
<organism evidence="10 11">
    <name type="scientific">Sander lucioperca</name>
    <name type="common">Pike-perch</name>
    <name type="synonym">Perca lucioperca</name>
    <dbReference type="NCBI Taxonomy" id="283035"/>
    <lineage>
        <taxon>Eukaryota</taxon>
        <taxon>Metazoa</taxon>
        <taxon>Chordata</taxon>
        <taxon>Craniata</taxon>
        <taxon>Vertebrata</taxon>
        <taxon>Euteleostomi</taxon>
        <taxon>Actinopterygii</taxon>
        <taxon>Neopterygii</taxon>
        <taxon>Teleostei</taxon>
        <taxon>Neoteleostei</taxon>
        <taxon>Acanthomorphata</taxon>
        <taxon>Eupercaria</taxon>
        <taxon>Perciformes</taxon>
        <taxon>Percoidei</taxon>
        <taxon>Percidae</taxon>
        <taxon>Luciopercinae</taxon>
        <taxon>Sander</taxon>
    </lineage>
</organism>
<dbReference type="PANTHER" id="PTHR45639:SF3">
    <property type="entry name" value="HYPOXIA UP-REGULATED PROTEIN 1"/>
    <property type="match status" value="1"/>
</dbReference>
<feature type="compositionally biased region" description="Polar residues" evidence="9">
    <location>
        <begin position="936"/>
        <end position="949"/>
    </location>
</feature>
<gene>
    <name evidence="10" type="primary">hyou1</name>
</gene>
<evidence type="ECO:0000256" key="9">
    <source>
        <dbReference type="SAM" id="MobiDB-lite"/>
    </source>
</evidence>
<keyword evidence="6" id="KW-0067">ATP-binding</keyword>
<dbReference type="PRINTS" id="PR00301">
    <property type="entry name" value="HEATSHOCK70"/>
</dbReference>
<keyword evidence="5" id="KW-0256">Endoplasmic reticulum</keyword>